<name>A0A915KLR4_ROMCU</name>
<dbReference type="InterPro" id="IPR050527">
    <property type="entry name" value="Snail/Krueppel_Znf"/>
</dbReference>
<dbReference type="PROSITE" id="PS00028">
    <property type="entry name" value="ZINC_FINGER_C2H2_1"/>
    <property type="match status" value="2"/>
</dbReference>
<dbReference type="PANTHER" id="PTHR24388">
    <property type="entry name" value="ZINC FINGER PROTEIN"/>
    <property type="match status" value="1"/>
</dbReference>
<keyword evidence="6" id="KW-0539">Nucleus</keyword>
<dbReference type="WBParaSite" id="nRc.2.0.1.t39716-RA">
    <property type="protein sequence ID" value="nRc.2.0.1.t39716-RA"/>
    <property type="gene ID" value="nRc.2.0.1.g39716"/>
</dbReference>
<dbReference type="Pfam" id="PF00096">
    <property type="entry name" value="zf-C2H2"/>
    <property type="match status" value="1"/>
</dbReference>
<accession>A0A915KLR4</accession>
<evidence type="ECO:0000256" key="2">
    <source>
        <dbReference type="ARBA" id="ARBA00022723"/>
    </source>
</evidence>
<keyword evidence="2" id="KW-0479">Metal-binding</keyword>
<proteinExistence type="predicted"/>
<dbReference type="PANTHER" id="PTHR24388:SF53">
    <property type="entry name" value="CHORION TRANSCRIPTION FACTOR CF2-RELATED"/>
    <property type="match status" value="1"/>
</dbReference>
<evidence type="ECO:0000313" key="11">
    <source>
        <dbReference type="WBParaSite" id="nRc.2.0.1.t39716-RA"/>
    </source>
</evidence>
<comment type="subcellular location">
    <subcellularLocation>
        <location evidence="1">Nucleus</location>
    </subcellularLocation>
</comment>
<organism evidence="10 11">
    <name type="scientific">Romanomermis culicivorax</name>
    <name type="common">Nematode worm</name>
    <dbReference type="NCBI Taxonomy" id="13658"/>
    <lineage>
        <taxon>Eukaryota</taxon>
        <taxon>Metazoa</taxon>
        <taxon>Ecdysozoa</taxon>
        <taxon>Nematoda</taxon>
        <taxon>Enoplea</taxon>
        <taxon>Dorylaimia</taxon>
        <taxon>Mermithida</taxon>
        <taxon>Mermithoidea</taxon>
        <taxon>Mermithidae</taxon>
        <taxon>Romanomermis</taxon>
    </lineage>
</organism>
<dbReference type="SUPFAM" id="SSF57667">
    <property type="entry name" value="beta-beta-alpha zinc fingers"/>
    <property type="match status" value="1"/>
</dbReference>
<feature type="domain" description="C2H2-type" evidence="9">
    <location>
        <begin position="68"/>
        <end position="96"/>
    </location>
</feature>
<dbReference type="PROSITE" id="PS50157">
    <property type="entry name" value="ZINC_FINGER_C2H2_2"/>
    <property type="match status" value="2"/>
</dbReference>
<sequence>MIYIRIGRLRLKKFCRRSVLLREMRAGRSFTNPARIPSREYGKNGWERDPVHTPTQLNQQAREEGRKYPCPHCGKRFKTKSSRDEHCSYVHSRKFRSVDDSDTSDSVNFTFHRPFVCKECTKSFSLKKDLNRHTRVTHSDARPFQCHCGKAYKTKYHLTRHVSATNHILLSS</sequence>
<dbReference type="GO" id="GO:0008270">
    <property type="term" value="F:zinc ion binding"/>
    <property type="evidence" value="ECO:0007669"/>
    <property type="project" value="UniProtKB-KW"/>
</dbReference>
<dbReference type="InterPro" id="IPR036236">
    <property type="entry name" value="Znf_C2H2_sf"/>
</dbReference>
<keyword evidence="5" id="KW-0862">Zinc</keyword>
<feature type="domain" description="C2H2-type" evidence="9">
    <location>
        <begin position="115"/>
        <end position="143"/>
    </location>
</feature>
<dbReference type="SMART" id="SM00355">
    <property type="entry name" value="ZnF_C2H2"/>
    <property type="match status" value="3"/>
</dbReference>
<dbReference type="Gene3D" id="3.30.160.60">
    <property type="entry name" value="Classic Zinc Finger"/>
    <property type="match status" value="3"/>
</dbReference>
<keyword evidence="4 7" id="KW-0863">Zinc-finger</keyword>
<reference evidence="11" key="1">
    <citation type="submission" date="2022-11" db="UniProtKB">
        <authorList>
            <consortium name="WormBaseParasite"/>
        </authorList>
    </citation>
    <scope>IDENTIFICATION</scope>
</reference>
<dbReference type="AlphaFoldDB" id="A0A915KLR4"/>
<evidence type="ECO:0000256" key="4">
    <source>
        <dbReference type="ARBA" id="ARBA00022771"/>
    </source>
</evidence>
<dbReference type="FunFam" id="3.30.160.60:FF:000145">
    <property type="entry name" value="Zinc finger protein 574"/>
    <property type="match status" value="1"/>
</dbReference>
<dbReference type="InterPro" id="IPR013087">
    <property type="entry name" value="Znf_C2H2_type"/>
</dbReference>
<evidence type="ECO:0000256" key="5">
    <source>
        <dbReference type="ARBA" id="ARBA00022833"/>
    </source>
</evidence>
<protein>
    <submittedName>
        <fullName evidence="11">C2H2-type domain-containing protein</fullName>
    </submittedName>
</protein>
<evidence type="ECO:0000256" key="1">
    <source>
        <dbReference type="ARBA" id="ARBA00004123"/>
    </source>
</evidence>
<feature type="region of interest" description="Disordered" evidence="8">
    <location>
        <begin position="37"/>
        <end position="64"/>
    </location>
</feature>
<evidence type="ECO:0000259" key="9">
    <source>
        <dbReference type="PROSITE" id="PS50157"/>
    </source>
</evidence>
<evidence type="ECO:0000256" key="3">
    <source>
        <dbReference type="ARBA" id="ARBA00022737"/>
    </source>
</evidence>
<dbReference type="Proteomes" id="UP000887565">
    <property type="component" value="Unplaced"/>
</dbReference>
<feature type="compositionally biased region" description="Basic and acidic residues" evidence="8">
    <location>
        <begin position="37"/>
        <end position="51"/>
    </location>
</feature>
<keyword evidence="10" id="KW-1185">Reference proteome</keyword>
<dbReference type="GO" id="GO:0005634">
    <property type="term" value="C:nucleus"/>
    <property type="evidence" value="ECO:0007669"/>
    <property type="project" value="UniProtKB-SubCell"/>
</dbReference>
<evidence type="ECO:0000256" key="6">
    <source>
        <dbReference type="ARBA" id="ARBA00023242"/>
    </source>
</evidence>
<dbReference type="GO" id="GO:0000981">
    <property type="term" value="F:DNA-binding transcription factor activity, RNA polymerase II-specific"/>
    <property type="evidence" value="ECO:0007669"/>
    <property type="project" value="TreeGrafter"/>
</dbReference>
<keyword evidence="3" id="KW-0677">Repeat</keyword>
<evidence type="ECO:0000256" key="8">
    <source>
        <dbReference type="SAM" id="MobiDB-lite"/>
    </source>
</evidence>
<evidence type="ECO:0000256" key="7">
    <source>
        <dbReference type="PROSITE-ProRule" id="PRU00042"/>
    </source>
</evidence>
<evidence type="ECO:0000313" key="10">
    <source>
        <dbReference type="Proteomes" id="UP000887565"/>
    </source>
</evidence>
<dbReference type="GO" id="GO:0000978">
    <property type="term" value="F:RNA polymerase II cis-regulatory region sequence-specific DNA binding"/>
    <property type="evidence" value="ECO:0007669"/>
    <property type="project" value="TreeGrafter"/>
</dbReference>